<reference evidence="4" key="1">
    <citation type="submission" date="2019-03" db="EMBL/GenBank/DDBJ databases">
        <title>Long read genome sequence of the mycoparasitic Pythium oligandrum ATCC 38472 isolated from sugarbeet rhizosphere.</title>
        <authorList>
            <person name="Gaulin E."/>
        </authorList>
    </citation>
    <scope>NUCLEOTIDE SEQUENCE</scope>
    <source>
        <strain evidence="4">ATCC 38472_TT</strain>
    </source>
</reference>
<feature type="compositionally biased region" description="Low complexity" evidence="2">
    <location>
        <begin position="18"/>
        <end position="29"/>
    </location>
</feature>
<dbReference type="Gene3D" id="3.40.50.150">
    <property type="entry name" value="Vaccinia Virus protein VP39"/>
    <property type="match status" value="1"/>
</dbReference>
<proteinExistence type="predicted"/>
<feature type="domain" description="HTH CENPB-type" evidence="3">
    <location>
        <begin position="153"/>
        <end position="217"/>
    </location>
</feature>
<evidence type="ECO:0000256" key="1">
    <source>
        <dbReference type="ARBA" id="ARBA00023125"/>
    </source>
</evidence>
<evidence type="ECO:0000313" key="4">
    <source>
        <dbReference type="EMBL" id="TMW67646.1"/>
    </source>
</evidence>
<dbReference type="EMBL" id="SPLM01000004">
    <property type="protein sequence ID" value="TMW67646.1"/>
    <property type="molecule type" value="Genomic_DNA"/>
</dbReference>
<dbReference type="GO" id="GO:0003677">
    <property type="term" value="F:DNA binding"/>
    <property type="evidence" value="ECO:0007669"/>
    <property type="project" value="UniProtKB-KW"/>
</dbReference>
<dbReference type="InterPro" id="IPR006600">
    <property type="entry name" value="HTH_CenpB_DNA-bd_dom"/>
</dbReference>
<evidence type="ECO:0000259" key="3">
    <source>
        <dbReference type="SMART" id="SM00674"/>
    </source>
</evidence>
<feature type="region of interest" description="Disordered" evidence="2">
    <location>
        <begin position="224"/>
        <end position="251"/>
    </location>
</feature>
<keyword evidence="1" id="KW-0238">DNA-binding</keyword>
<protein>
    <recommendedName>
        <fullName evidence="3">HTH CENPB-type domain-containing protein</fullName>
    </recommendedName>
</protein>
<sequence length="625" mass="68176">MADGAPQPVANGVRGGEAAAPAPIPSVSSDGAPAEKKASKGKRTTLSVNEKSLVKTFCEHKIAESKARGDVVPSQDVLRQEILSKFGWEVGRSTLSKIMNLEWQQLQANGETNPNMKRKRKPLFPAFEADLVKSIRAHMLRQEANPYAATSLATSVDDIEGHVVDGRVGGRQILTEAIILEEAQRLKQQHGIKDEELVLSVGWLARFKHRNGIRLRKASANRAGASDESRTPAFMDIGMTNPLTNPHKRLRDGTMDPYASTMRWQPGIPFAPGFDAYYSASAGLVHGNEFSITAAFEALTQTSLACAARAHPRPDPDSSIKEKLDKIPAEVSSLCCSHCTPLVPQGIDGLRVAVIGFNCIRDAFLASAMVGAHGAVVCFESNPSAILIASPLIDEFSTKTLGYVAPNLQIIRGSTAAPQELFSFFSTRDLVIVNCAFHTAVHRAQLLEIAINLLRDGGECRLTFVGSSRRVIPRAIDTSEVSSPSARVDALAASLYVEDFRRMCQRLGFLAPRRIFDEPLLMAACAPELHPVSASILTCRLFKLKLLEDRPEDYGEHATFNGGIPETPSCTSTSYHLDSDFSFEQGVRTRVDGNTAQILQRSWLQRYFSVEGDRTTHLGLFPSLV</sequence>
<dbReference type="SUPFAM" id="SSF53335">
    <property type="entry name" value="S-adenosyl-L-methionine-dependent methyltransferases"/>
    <property type="match status" value="1"/>
</dbReference>
<accession>A0A8K1CS37</accession>
<evidence type="ECO:0000313" key="5">
    <source>
        <dbReference type="Proteomes" id="UP000794436"/>
    </source>
</evidence>
<dbReference type="InterPro" id="IPR029063">
    <property type="entry name" value="SAM-dependent_MTases_sf"/>
</dbReference>
<dbReference type="AlphaFoldDB" id="A0A8K1CS37"/>
<name>A0A8K1CS37_PYTOL</name>
<organism evidence="4 5">
    <name type="scientific">Pythium oligandrum</name>
    <name type="common">Mycoparasitic fungus</name>
    <dbReference type="NCBI Taxonomy" id="41045"/>
    <lineage>
        <taxon>Eukaryota</taxon>
        <taxon>Sar</taxon>
        <taxon>Stramenopiles</taxon>
        <taxon>Oomycota</taxon>
        <taxon>Peronosporomycetes</taxon>
        <taxon>Pythiales</taxon>
        <taxon>Pythiaceae</taxon>
        <taxon>Pythium</taxon>
    </lineage>
</organism>
<dbReference type="Pfam" id="PF03221">
    <property type="entry name" value="HTH_Tnp_Tc5"/>
    <property type="match status" value="1"/>
</dbReference>
<dbReference type="OrthoDB" id="167074at2759"/>
<evidence type="ECO:0000256" key="2">
    <source>
        <dbReference type="SAM" id="MobiDB-lite"/>
    </source>
</evidence>
<dbReference type="Gene3D" id="3.40.5.100">
    <property type="match status" value="1"/>
</dbReference>
<dbReference type="Proteomes" id="UP000794436">
    <property type="component" value="Unassembled WGS sequence"/>
</dbReference>
<keyword evidence="5" id="KW-1185">Reference proteome</keyword>
<feature type="region of interest" description="Disordered" evidence="2">
    <location>
        <begin position="1"/>
        <end position="44"/>
    </location>
</feature>
<dbReference type="SMART" id="SM00674">
    <property type="entry name" value="CENPB"/>
    <property type="match status" value="1"/>
</dbReference>
<gene>
    <name evidence="4" type="ORF">Poli38472_011266</name>
</gene>
<comment type="caution">
    <text evidence="4">The sequence shown here is derived from an EMBL/GenBank/DDBJ whole genome shotgun (WGS) entry which is preliminary data.</text>
</comment>